<dbReference type="FunFam" id="3.40.630.10:FF:000080">
    <property type="entry name" value="p-aminobenzoyl-glutamate hydrolase subunit A"/>
    <property type="match status" value="1"/>
</dbReference>
<dbReference type="NCBIfam" id="TIGR01891">
    <property type="entry name" value="amidohydrolases"/>
    <property type="match status" value="1"/>
</dbReference>
<evidence type="ECO:0000259" key="2">
    <source>
        <dbReference type="Pfam" id="PF07687"/>
    </source>
</evidence>
<comment type="cofactor">
    <cofactor evidence="1">
        <name>Mn(2+)</name>
        <dbReference type="ChEBI" id="CHEBI:29035"/>
    </cofactor>
    <text evidence="1">The Mn(2+) ion enhances activity.</text>
</comment>
<dbReference type="GO" id="GO:0005737">
    <property type="term" value="C:cytoplasm"/>
    <property type="evidence" value="ECO:0007669"/>
    <property type="project" value="TreeGrafter"/>
</dbReference>
<dbReference type="GO" id="GO:0046872">
    <property type="term" value="F:metal ion binding"/>
    <property type="evidence" value="ECO:0007669"/>
    <property type="project" value="UniProtKB-KW"/>
</dbReference>
<dbReference type="GO" id="GO:0071713">
    <property type="term" value="F:para-aminobenzoyl-glutamate hydrolase activity"/>
    <property type="evidence" value="ECO:0007669"/>
    <property type="project" value="TreeGrafter"/>
</dbReference>
<dbReference type="SUPFAM" id="SSF55031">
    <property type="entry name" value="Bacterial exopeptidase dimerisation domain"/>
    <property type="match status" value="1"/>
</dbReference>
<feature type="binding site" evidence="1">
    <location>
        <position position="144"/>
    </location>
    <ligand>
        <name>Mn(2+)</name>
        <dbReference type="ChEBI" id="CHEBI:29035"/>
        <label>2</label>
    </ligand>
</feature>
<dbReference type="InterPro" id="IPR036264">
    <property type="entry name" value="Bact_exopeptidase_dim_dom"/>
</dbReference>
<sequence>MDYTDRETLVDLRRTLHRVPEPAWCEFQTTARVVEACEDIGVDELHVGPDVVDSDARMAVPDDETLAEWIERAREAGVDESLLEQMAGGHTGAVAVLERGEGPTVGLRVDIDALHITESDEADHHPAGEGFRSEHEGCMHACGHDGHATIGVGVLAAVADSDFQGTLKVVFQPAEERVGGGKAVAESGHLDDIDYLYAVHLGLDHPTGEVVAGVGGFLAVSHLLAEFEGAGAHAGAHPEQGRNAVQAMATAVQNLYAIPRHDDGATRVNAGRAGGGTATNIIPEDAFVEGEVRGETTELMEYMKEKADRVVRSAAEMHECTVETHTEGEAPSAESDEALAAAFAAVADDHAGVDTVLDHDALGGSEDATYLMQRVQNTGGLACYVCVGTDHPGGHHTPTFDVDEDSLDIGVDALTDAIRGVAADRP</sequence>
<dbReference type="InterPro" id="IPR017439">
    <property type="entry name" value="Amidohydrolase"/>
</dbReference>
<dbReference type="EMBL" id="FOJA01000001">
    <property type="protein sequence ID" value="SEW04125.1"/>
    <property type="molecule type" value="Genomic_DNA"/>
</dbReference>
<dbReference type="Pfam" id="PF01546">
    <property type="entry name" value="Peptidase_M20"/>
    <property type="match status" value="1"/>
</dbReference>
<feature type="binding site" evidence="1">
    <location>
        <position position="200"/>
    </location>
    <ligand>
        <name>Mn(2+)</name>
        <dbReference type="ChEBI" id="CHEBI:29035"/>
        <label>2</label>
    </ligand>
</feature>
<keyword evidence="1" id="KW-0464">Manganese</keyword>
<feature type="domain" description="Peptidase M20 dimerisation" evidence="2">
    <location>
        <begin position="226"/>
        <end position="315"/>
    </location>
</feature>
<dbReference type="GO" id="GO:0016805">
    <property type="term" value="F:dipeptidase activity"/>
    <property type="evidence" value="ECO:0007669"/>
    <property type="project" value="TreeGrafter"/>
</dbReference>
<feature type="binding site" evidence="1">
    <location>
        <position position="176"/>
    </location>
    <ligand>
        <name>Mn(2+)</name>
        <dbReference type="ChEBI" id="CHEBI:29035"/>
        <label>2</label>
    </ligand>
</feature>
<proteinExistence type="predicted"/>
<dbReference type="PIRSF" id="PIRSF005962">
    <property type="entry name" value="Pept_M20D_amidohydro"/>
    <property type="match status" value="1"/>
</dbReference>
<dbReference type="STRING" id="355548.SAMN04487945_1089"/>
<dbReference type="AlphaFoldDB" id="A0A1I0NS76"/>
<dbReference type="SUPFAM" id="SSF53187">
    <property type="entry name" value="Zn-dependent exopeptidases"/>
    <property type="match status" value="1"/>
</dbReference>
<reference evidence="3 4" key="1">
    <citation type="submission" date="2016-10" db="EMBL/GenBank/DDBJ databases">
        <authorList>
            <person name="de Groot N.N."/>
        </authorList>
    </citation>
    <scope>NUCLEOTIDE SEQUENCE [LARGE SCALE GENOMIC DNA]</scope>
    <source>
        <strain evidence="3 4">CGMCC 1.5337</strain>
    </source>
</reference>
<dbReference type="InterPro" id="IPR002933">
    <property type="entry name" value="Peptidase_M20"/>
</dbReference>
<dbReference type="PANTHER" id="PTHR30575:SF3">
    <property type="entry name" value="PEPTIDASE M20 DIMERISATION DOMAIN-CONTAINING PROTEIN"/>
    <property type="match status" value="1"/>
</dbReference>
<protein>
    <submittedName>
        <fullName evidence="3">Aminobenzoyl-glutamate utilization protein A</fullName>
    </submittedName>
</protein>
<dbReference type="Proteomes" id="UP000198518">
    <property type="component" value="Unassembled WGS sequence"/>
</dbReference>
<evidence type="ECO:0000313" key="3">
    <source>
        <dbReference type="EMBL" id="SEW04125.1"/>
    </source>
</evidence>
<dbReference type="RefSeq" id="WP_089668344.1">
    <property type="nucleotide sequence ID" value="NZ_FOJA01000001.1"/>
</dbReference>
<dbReference type="Pfam" id="PF07687">
    <property type="entry name" value="M20_dimer"/>
    <property type="match status" value="1"/>
</dbReference>
<keyword evidence="4" id="KW-1185">Reference proteome</keyword>
<name>A0A1I0NS76_9EURY</name>
<feature type="binding site" evidence="1">
    <location>
        <position position="142"/>
    </location>
    <ligand>
        <name>Mn(2+)</name>
        <dbReference type="ChEBI" id="CHEBI:29035"/>
        <label>2</label>
    </ligand>
</feature>
<feature type="binding site" evidence="1">
    <location>
        <position position="396"/>
    </location>
    <ligand>
        <name>Mn(2+)</name>
        <dbReference type="ChEBI" id="CHEBI:29035"/>
        <label>2</label>
    </ligand>
</feature>
<dbReference type="OrthoDB" id="247417at2157"/>
<organism evidence="3 4">
    <name type="scientific">Halobacterium jilantaiense</name>
    <dbReference type="NCBI Taxonomy" id="355548"/>
    <lineage>
        <taxon>Archaea</taxon>
        <taxon>Methanobacteriati</taxon>
        <taxon>Methanobacteriota</taxon>
        <taxon>Stenosarchaea group</taxon>
        <taxon>Halobacteria</taxon>
        <taxon>Halobacteriales</taxon>
        <taxon>Halobacteriaceae</taxon>
        <taxon>Halobacterium</taxon>
    </lineage>
</organism>
<evidence type="ECO:0000313" key="4">
    <source>
        <dbReference type="Proteomes" id="UP000198518"/>
    </source>
</evidence>
<evidence type="ECO:0000256" key="1">
    <source>
        <dbReference type="PIRSR" id="PIRSR005962-1"/>
    </source>
</evidence>
<gene>
    <name evidence="3" type="ORF">SAMN04487945_1089</name>
</gene>
<keyword evidence="1" id="KW-0479">Metal-binding</keyword>
<accession>A0A1I0NS76</accession>
<dbReference type="GO" id="GO:0046657">
    <property type="term" value="P:folic acid catabolic process"/>
    <property type="evidence" value="ECO:0007669"/>
    <property type="project" value="TreeGrafter"/>
</dbReference>
<dbReference type="Gene3D" id="3.40.630.10">
    <property type="entry name" value="Zn peptidases"/>
    <property type="match status" value="2"/>
</dbReference>
<dbReference type="InterPro" id="IPR052030">
    <property type="entry name" value="Peptidase_M20/M20A_hydrolases"/>
</dbReference>
<dbReference type="InterPro" id="IPR011650">
    <property type="entry name" value="Peptidase_M20_dimer"/>
</dbReference>
<dbReference type="PANTHER" id="PTHR30575">
    <property type="entry name" value="PEPTIDASE M20"/>
    <property type="match status" value="1"/>
</dbReference>